<dbReference type="PANTHER" id="PTHR48111">
    <property type="entry name" value="REGULATOR OF RPOS"/>
    <property type="match status" value="1"/>
</dbReference>
<dbReference type="RefSeq" id="WP_072831922.1">
    <property type="nucleotide sequence ID" value="NZ_FQXP01000007.1"/>
</dbReference>
<evidence type="ECO:0000313" key="12">
    <source>
        <dbReference type="EMBL" id="SHH95431.1"/>
    </source>
</evidence>
<keyword evidence="13" id="KW-1185">Reference proteome</keyword>
<dbReference type="InterPro" id="IPR036388">
    <property type="entry name" value="WH-like_DNA-bd_sf"/>
</dbReference>
<dbReference type="PROSITE" id="PS50110">
    <property type="entry name" value="RESPONSE_REGULATORY"/>
    <property type="match status" value="1"/>
</dbReference>
<keyword evidence="6" id="KW-0804">Transcription</keyword>
<sequence length="221" mass="25680">MKILIADDDERILRLLYDYLSFNKYNVLTAKDGEEALTIFKRETIDLVLLDVMMPIYDGWIVCKEIRKTSDVPIIMLTAKDSDLDELFGFDIGADDYISKPFNITLLLARIKRLFKSNSKDNELNTLKYRGIEIFEDNHVVKIDNEIIDLNPKEFDLLVYFIKSANIVLSRDSLLKNIWGNDYFGDTRTVDTHINRLRNKLGLYSTCLKTVRGFGYKLGEE</sequence>
<organism evidence="12 13">
    <name type="scientific">Clostridium collagenovorans DSM 3089</name>
    <dbReference type="NCBI Taxonomy" id="1121306"/>
    <lineage>
        <taxon>Bacteria</taxon>
        <taxon>Bacillati</taxon>
        <taxon>Bacillota</taxon>
        <taxon>Clostridia</taxon>
        <taxon>Eubacteriales</taxon>
        <taxon>Clostridiaceae</taxon>
        <taxon>Clostridium</taxon>
    </lineage>
</organism>
<dbReference type="SUPFAM" id="SSF52172">
    <property type="entry name" value="CheY-like"/>
    <property type="match status" value="1"/>
</dbReference>
<proteinExistence type="predicted"/>
<feature type="modified residue" description="4-aspartylphosphate" evidence="8">
    <location>
        <position position="51"/>
    </location>
</feature>
<dbReference type="InterPro" id="IPR001867">
    <property type="entry name" value="OmpR/PhoB-type_DNA-bd"/>
</dbReference>
<feature type="domain" description="Response regulatory" evidence="10">
    <location>
        <begin position="2"/>
        <end position="115"/>
    </location>
</feature>
<protein>
    <recommendedName>
        <fullName evidence="1">Stage 0 sporulation protein A homolog</fullName>
    </recommendedName>
</protein>
<dbReference type="Pfam" id="PF00072">
    <property type="entry name" value="Response_reg"/>
    <property type="match status" value="1"/>
</dbReference>
<feature type="DNA-binding region" description="OmpR/PhoB-type" evidence="9">
    <location>
        <begin position="124"/>
        <end position="220"/>
    </location>
</feature>
<dbReference type="CDD" id="cd00383">
    <property type="entry name" value="trans_reg_C"/>
    <property type="match status" value="1"/>
</dbReference>
<evidence type="ECO:0000256" key="2">
    <source>
        <dbReference type="ARBA" id="ARBA00022553"/>
    </source>
</evidence>
<evidence type="ECO:0000256" key="1">
    <source>
        <dbReference type="ARBA" id="ARBA00018672"/>
    </source>
</evidence>
<keyword evidence="2 8" id="KW-0597">Phosphoprotein</keyword>
<comment type="function">
    <text evidence="7">May play the central regulatory role in sporulation. It may be an element of the effector pathway responsible for the activation of sporulation genes in response to nutritional stress. Spo0A may act in concert with spo0H (a sigma factor) to control the expression of some genes that are critical to the sporulation process.</text>
</comment>
<keyword evidence="3" id="KW-0902">Two-component regulatory system</keyword>
<dbReference type="Gene3D" id="1.10.10.10">
    <property type="entry name" value="Winged helix-like DNA-binding domain superfamily/Winged helix DNA-binding domain"/>
    <property type="match status" value="1"/>
</dbReference>
<dbReference type="InterPro" id="IPR011006">
    <property type="entry name" value="CheY-like_superfamily"/>
</dbReference>
<dbReference type="InterPro" id="IPR039420">
    <property type="entry name" value="WalR-like"/>
</dbReference>
<evidence type="ECO:0000256" key="6">
    <source>
        <dbReference type="ARBA" id="ARBA00023163"/>
    </source>
</evidence>
<dbReference type="GO" id="GO:0005829">
    <property type="term" value="C:cytosol"/>
    <property type="evidence" value="ECO:0007669"/>
    <property type="project" value="TreeGrafter"/>
</dbReference>
<dbReference type="InterPro" id="IPR001789">
    <property type="entry name" value="Sig_transdc_resp-reg_receiver"/>
</dbReference>
<accession>A0A1M5X6K9</accession>
<dbReference type="EMBL" id="FQXP01000007">
    <property type="protein sequence ID" value="SHH95431.1"/>
    <property type="molecule type" value="Genomic_DNA"/>
</dbReference>
<evidence type="ECO:0000256" key="8">
    <source>
        <dbReference type="PROSITE-ProRule" id="PRU00169"/>
    </source>
</evidence>
<dbReference type="GO" id="GO:0032993">
    <property type="term" value="C:protein-DNA complex"/>
    <property type="evidence" value="ECO:0007669"/>
    <property type="project" value="TreeGrafter"/>
</dbReference>
<dbReference type="GO" id="GO:0000976">
    <property type="term" value="F:transcription cis-regulatory region binding"/>
    <property type="evidence" value="ECO:0007669"/>
    <property type="project" value="TreeGrafter"/>
</dbReference>
<dbReference type="PROSITE" id="PS51755">
    <property type="entry name" value="OMPR_PHOB"/>
    <property type="match status" value="1"/>
</dbReference>
<reference evidence="12 13" key="1">
    <citation type="submission" date="2016-11" db="EMBL/GenBank/DDBJ databases">
        <authorList>
            <person name="Jaros S."/>
            <person name="Januszkiewicz K."/>
            <person name="Wedrychowicz H."/>
        </authorList>
    </citation>
    <scope>NUCLEOTIDE SEQUENCE [LARGE SCALE GENOMIC DNA]</scope>
    <source>
        <strain evidence="12 13">DSM 3089</strain>
    </source>
</reference>
<dbReference type="SMART" id="SM00862">
    <property type="entry name" value="Trans_reg_C"/>
    <property type="match status" value="1"/>
</dbReference>
<dbReference type="OrthoDB" id="9790442at2"/>
<dbReference type="GO" id="GO:0000156">
    <property type="term" value="F:phosphorelay response regulator activity"/>
    <property type="evidence" value="ECO:0007669"/>
    <property type="project" value="TreeGrafter"/>
</dbReference>
<dbReference type="Gene3D" id="3.40.50.2300">
    <property type="match status" value="1"/>
</dbReference>
<dbReference type="CDD" id="cd17574">
    <property type="entry name" value="REC_OmpR"/>
    <property type="match status" value="1"/>
</dbReference>
<evidence type="ECO:0000256" key="7">
    <source>
        <dbReference type="ARBA" id="ARBA00024867"/>
    </source>
</evidence>
<dbReference type="FunFam" id="3.40.50.2300:FF:000001">
    <property type="entry name" value="DNA-binding response regulator PhoB"/>
    <property type="match status" value="1"/>
</dbReference>
<dbReference type="Gene3D" id="6.10.250.690">
    <property type="match status" value="1"/>
</dbReference>
<dbReference type="AlphaFoldDB" id="A0A1M5X6K9"/>
<evidence type="ECO:0000259" key="10">
    <source>
        <dbReference type="PROSITE" id="PS50110"/>
    </source>
</evidence>
<keyword evidence="5 9" id="KW-0238">DNA-binding</keyword>
<keyword evidence="4" id="KW-0805">Transcription regulation</keyword>
<dbReference type="Pfam" id="PF00486">
    <property type="entry name" value="Trans_reg_C"/>
    <property type="match status" value="1"/>
</dbReference>
<dbReference type="PANTHER" id="PTHR48111:SF73">
    <property type="entry name" value="ALKALINE PHOSPHATASE SYNTHESIS TRANSCRIPTIONAL REGULATORY PROTEIN PHOP"/>
    <property type="match status" value="1"/>
</dbReference>
<evidence type="ECO:0000313" key="13">
    <source>
        <dbReference type="Proteomes" id="UP000184526"/>
    </source>
</evidence>
<dbReference type="Proteomes" id="UP000184526">
    <property type="component" value="Unassembled WGS sequence"/>
</dbReference>
<name>A0A1M5X6K9_9CLOT</name>
<feature type="domain" description="OmpR/PhoB-type" evidence="11">
    <location>
        <begin position="124"/>
        <end position="220"/>
    </location>
</feature>
<evidence type="ECO:0000256" key="3">
    <source>
        <dbReference type="ARBA" id="ARBA00023012"/>
    </source>
</evidence>
<dbReference type="FunFam" id="1.10.10.10:FF:000018">
    <property type="entry name" value="DNA-binding response regulator ResD"/>
    <property type="match status" value="1"/>
</dbReference>
<dbReference type="GO" id="GO:0006355">
    <property type="term" value="P:regulation of DNA-templated transcription"/>
    <property type="evidence" value="ECO:0007669"/>
    <property type="project" value="InterPro"/>
</dbReference>
<evidence type="ECO:0000256" key="9">
    <source>
        <dbReference type="PROSITE-ProRule" id="PRU01091"/>
    </source>
</evidence>
<evidence type="ECO:0000259" key="11">
    <source>
        <dbReference type="PROSITE" id="PS51755"/>
    </source>
</evidence>
<evidence type="ECO:0000256" key="4">
    <source>
        <dbReference type="ARBA" id="ARBA00023015"/>
    </source>
</evidence>
<evidence type="ECO:0000256" key="5">
    <source>
        <dbReference type="ARBA" id="ARBA00023125"/>
    </source>
</evidence>
<dbReference type="SMART" id="SM00448">
    <property type="entry name" value="REC"/>
    <property type="match status" value="1"/>
</dbReference>
<dbReference type="STRING" id="1121306.SAMN02745196_02050"/>
<gene>
    <name evidence="12" type="ORF">SAMN02745196_02050</name>
</gene>